<dbReference type="InterPro" id="IPR028730">
    <property type="entry name" value="ZFYVE26"/>
</dbReference>
<reference evidence="1" key="1">
    <citation type="submission" date="2023-09" db="UniProtKB">
        <authorList>
            <consortium name="Ensembl"/>
        </authorList>
    </citation>
    <scope>IDENTIFICATION</scope>
</reference>
<dbReference type="GO" id="GO:0032465">
    <property type="term" value="P:regulation of cytokinesis"/>
    <property type="evidence" value="ECO:0007669"/>
    <property type="project" value="TreeGrafter"/>
</dbReference>
<name>A0A8C0WPM5_CASCN</name>
<dbReference type="AlphaFoldDB" id="A0A8C0WPM5"/>
<dbReference type="GO" id="GO:0030496">
    <property type="term" value="C:midbody"/>
    <property type="evidence" value="ECO:0007669"/>
    <property type="project" value="TreeGrafter"/>
</dbReference>
<dbReference type="Ensembl" id="ENSCCNT00000018493.1">
    <property type="protein sequence ID" value="ENSCCNP00000014099.1"/>
    <property type="gene ID" value="ENSCCNG00000012953.1"/>
</dbReference>
<protein>
    <recommendedName>
        <fullName evidence="2">Zinc finger FYVE domain-containing protein 26</fullName>
    </recommendedName>
</protein>
<proteinExistence type="predicted"/>
<evidence type="ECO:0008006" key="2">
    <source>
        <dbReference type="Google" id="ProtNLM"/>
    </source>
</evidence>
<sequence>MNYPFGKEETDTEKQLFGFFCECLRKGEWELAQACVHQLHEGQGDIPKKVEDILQALVLCPDLLRCGHDISPQRLPRKRKLEFLFLSEDLQGDIPEDILKELYETLAQSPLDCAPDGSQGQESWTLWLSSEAVSVLWDLLSKAPQQAQALLELLPLQKTLVDLIRKALRALQGPASGPPGIADAIYGALRTLRCHSEPPGVELRVLCEELLEACRIEGSALQEERLLSCLLRKAGHGLLSLYGHTYAEKVTEKPQKAATSGKVLPDHPDADRAMLALFSTPDPVQAWKMAFFYCLSKSKHFLEQILITALTLLKEEDFPSLGCLLDREFRPLSHLLVLLGWTHCQSLESAKRLLQTLHRTQDQGSDELLRDACDGLWAHLEVLEWCIQQSRCFTSLFNIPSQVSTVSVQYP</sequence>
<dbReference type="GO" id="GO:0005765">
    <property type="term" value="C:lysosomal membrane"/>
    <property type="evidence" value="ECO:0007669"/>
    <property type="project" value="TreeGrafter"/>
</dbReference>
<gene>
    <name evidence="1" type="primary">LOC109679514</name>
</gene>
<organism evidence="1">
    <name type="scientific">Castor canadensis</name>
    <name type="common">American beaver</name>
    <dbReference type="NCBI Taxonomy" id="51338"/>
    <lineage>
        <taxon>Eukaryota</taxon>
        <taxon>Metazoa</taxon>
        <taxon>Chordata</taxon>
        <taxon>Craniata</taxon>
        <taxon>Vertebrata</taxon>
        <taxon>Euteleostomi</taxon>
        <taxon>Mammalia</taxon>
        <taxon>Eutheria</taxon>
        <taxon>Euarchontoglires</taxon>
        <taxon>Glires</taxon>
        <taxon>Rodentia</taxon>
        <taxon>Castorimorpha</taxon>
        <taxon>Castoridae</taxon>
        <taxon>Castor</taxon>
    </lineage>
</organism>
<dbReference type="PANTHER" id="PTHR46591">
    <property type="entry name" value="ZINC FINGER FYVE DOMAIN-CONTAINING PROTEIN 26"/>
    <property type="match status" value="1"/>
</dbReference>
<dbReference type="GO" id="GO:0000724">
    <property type="term" value="P:double-strand break repair via homologous recombination"/>
    <property type="evidence" value="ECO:0007669"/>
    <property type="project" value="InterPro"/>
</dbReference>
<dbReference type="PANTHER" id="PTHR46591:SF1">
    <property type="entry name" value="ZINC FINGER FYVE DOMAIN-CONTAINING PROTEIN 26"/>
    <property type="match status" value="1"/>
</dbReference>
<dbReference type="GO" id="GO:0032266">
    <property type="term" value="F:phosphatidylinositol-3-phosphate binding"/>
    <property type="evidence" value="ECO:0007669"/>
    <property type="project" value="InterPro"/>
</dbReference>
<evidence type="ECO:0000313" key="1">
    <source>
        <dbReference type="Ensembl" id="ENSCCNP00000014099.1"/>
    </source>
</evidence>
<dbReference type="GO" id="GO:0000281">
    <property type="term" value="P:mitotic cytokinesis"/>
    <property type="evidence" value="ECO:0007669"/>
    <property type="project" value="InterPro"/>
</dbReference>
<accession>A0A8C0WPM5</accession>
<dbReference type="GO" id="GO:0005813">
    <property type="term" value="C:centrosome"/>
    <property type="evidence" value="ECO:0007669"/>
    <property type="project" value="TreeGrafter"/>
</dbReference>